<dbReference type="EMBL" id="DS990639">
    <property type="protein sequence ID" value="EGC46680.1"/>
    <property type="molecule type" value="Genomic_DNA"/>
</dbReference>
<dbReference type="Proteomes" id="UP000008142">
    <property type="component" value="Unassembled WGS sequence"/>
</dbReference>
<feature type="region of interest" description="Disordered" evidence="1">
    <location>
        <begin position="71"/>
        <end position="110"/>
    </location>
</feature>
<organism evidence="3">
    <name type="scientific">Ajellomyces capsulatus (strain H88)</name>
    <name type="common">Darling's disease fungus</name>
    <name type="synonym">Histoplasma capsulatum</name>
    <dbReference type="NCBI Taxonomy" id="544711"/>
    <lineage>
        <taxon>Eukaryota</taxon>
        <taxon>Fungi</taxon>
        <taxon>Dikarya</taxon>
        <taxon>Ascomycota</taxon>
        <taxon>Pezizomycotina</taxon>
        <taxon>Eurotiomycetes</taxon>
        <taxon>Eurotiomycetidae</taxon>
        <taxon>Onygenales</taxon>
        <taxon>Ajellomycetaceae</taxon>
        <taxon>Histoplasma</taxon>
    </lineage>
</organism>
<reference evidence="3" key="1">
    <citation type="submission" date="2008-07" db="EMBL/GenBank/DDBJ databases">
        <title>Annotation of Ajellomyces capsulatus strain H88.</title>
        <authorList>
            <person name="Champion M."/>
            <person name="Cuomo C."/>
            <person name="Ma L.-J."/>
            <person name="Henn M.R."/>
            <person name="Sil A."/>
            <person name="Goldman B."/>
            <person name="Young S.K."/>
            <person name="Kodira C.D."/>
            <person name="Zeng Q."/>
            <person name="Koehrsen M."/>
            <person name="Alvarado L."/>
            <person name="Berlin A."/>
            <person name="Borenstein D."/>
            <person name="Chen Z."/>
            <person name="Engels R."/>
            <person name="Freedman E."/>
            <person name="Gellesch M."/>
            <person name="Goldberg J."/>
            <person name="Griggs A."/>
            <person name="Gujja S."/>
            <person name="Heiman D."/>
            <person name="Hepburn T."/>
            <person name="Howarth C."/>
            <person name="Jen D."/>
            <person name="Larson L."/>
            <person name="Lewis B."/>
            <person name="Mehta T."/>
            <person name="Park D."/>
            <person name="Pearson M."/>
            <person name="Roberts A."/>
            <person name="Saif S."/>
            <person name="Shea T."/>
            <person name="Shenoy N."/>
            <person name="Sisk P."/>
            <person name="Stolte C."/>
            <person name="Sykes S."/>
            <person name="Walk T."/>
            <person name="White J."/>
            <person name="Yandava C."/>
            <person name="Klein B."/>
            <person name="McEwen J.G."/>
            <person name="Puccia R."/>
            <person name="Goldman G.H."/>
            <person name="Felipe M.S."/>
            <person name="Nino-Vega G."/>
            <person name="San-Blas G."/>
            <person name="Taylor J."/>
            <person name="Mendoza L."/>
            <person name="Galagan J."/>
            <person name="Nusbaum C."/>
            <person name="Birren B."/>
        </authorList>
    </citation>
    <scope>NUCLEOTIDE SEQUENCE [LARGE SCALE GENOMIC DNA]</scope>
    <source>
        <strain evidence="3">H88</strain>
    </source>
</reference>
<gene>
    <name evidence="2" type="ORF">HCEG_05895</name>
</gene>
<evidence type="ECO:0000256" key="1">
    <source>
        <dbReference type="SAM" id="MobiDB-lite"/>
    </source>
</evidence>
<dbReference type="AlphaFoldDB" id="F0UK45"/>
<accession>F0UK45</accession>
<dbReference type="HOGENOM" id="CLU_2170298_0_0_1"/>
<sequence length="110" mass="12011">MSKKARIKPGTLDRGGGGVVLLVTGVGLREFSKIKPGQGGDNRNNSSEVFVTAESKSLQSRAAEPAQLVFQRYHAHQPPREDEAPYNDDNDSKQLASLPDRPRARASRVQ</sequence>
<evidence type="ECO:0000313" key="3">
    <source>
        <dbReference type="Proteomes" id="UP000008142"/>
    </source>
</evidence>
<proteinExistence type="predicted"/>
<protein>
    <submittedName>
        <fullName evidence="2">Predicted protein</fullName>
    </submittedName>
</protein>
<evidence type="ECO:0000313" key="2">
    <source>
        <dbReference type="EMBL" id="EGC46680.1"/>
    </source>
</evidence>
<name>F0UK45_AJEC8</name>